<dbReference type="SUPFAM" id="SSF54637">
    <property type="entry name" value="Thioesterase/thiol ester dehydrase-isomerase"/>
    <property type="match status" value="1"/>
</dbReference>
<dbReference type="EMBL" id="CP062796">
    <property type="protein sequence ID" value="QUL98363.1"/>
    <property type="molecule type" value="Genomic_DNA"/>
</dbReference>
<evidence type="ECO:0000256" key="1">
    <source>
        <dbReference type="ARBA" id="ARBA00022491"/>
    </source>
</evidence>
<keyword evidence="3" id="KW-0276">Fatty acid metabolism</keyword>
<evidence type="ECO:0000313" key="10">
    <source>
        <dbReference type="EMBL" id="QUL98363.1"/>
    </source>
</evidence>
<dbReference type="GO" id="GO:0045892">
    <property type="term" value="P:negative regulation of DNA-templated transcription"/>
    <property type="evidence" value="ECO:0007669"/>
    <property type="project" value="InterPro"/>
</dbReference>
<keyword evidence="2" id="KW-0444">Lipid biosynthesis</keyword>
<dbReference type="Gene3D" id="3.10.129.10">
    <property type="entry name" value="Hotdog Thioesterase"/>
    <property type="match status" value="1"/>
</dbReference>
<dbReference type="InterPro" id="IPR036388">
    <property type="entry name" value="WH-like_DNA-bd_sf"/>
</dbReference>
<keyword evidence="1" id="KW-0678">Repressor</keyword>
<reference evidence="10" key="2">
    <citation type="journal article" date="2023" name="Biology">
        <title>Prokaryotic Life Associated with Coal-Fire Gas Vents Revealed by Metagenomics.</title>
        <authorList>
            <person name="Kadnikov V.V."/>
            <person name="Mardanov A.V."/>
            <person name="Beletsky A.V."/>
            <person name="Karnachuk O.V."/>
            <person name="Ravin N.V."/>
        </authorList>
    </citation>
    <scope>NUCLEOTIDE SEQUENCE</scope>
    <source>
        <strain evidence="10">Bu02</strain>
    </source>
</reference>
<evidence type="ECO:0000256" key="4">
    <source>
        <dbReference type="ARBA" id="ARBA00023015"/>
    </source>
</evidence>
<dbReference type="GO" id="GO:0006633">
    <property type="term" value="P:fatty acid biosynthetic process"/>
    <property type="evidence" value="ECO:0007669"/>
    <property type="project" value="UniProtKB-KW"/>
</dbReference>
<evidence type="ECO:0000256" key="8">
    <source>
        <dbReference type="ARBA" id="ARBA00023163"/>
    </source>
</evidence>
<dbReference type="Gene3D" id="1.10.10.10">
    <property type="entry name" value="Winged helix-like DNA-binding domain superfamily/Winged helix DNA-binding domain"/>
    <property type="match status" value="1"/>
</dbReference>
<dbReference type="AlphaFoldDB" id="A0AAT9LC71"/>
<keyword evidence="4" id="KW-0805">Transcription regulation</keyword>
<keyword evidence="7" id="KW-0275">Fatty acid biosynthesis</keyword>
<dbReference type="InterPro" id="IPR017275">
    <property type="entry name" value="Transcription_factor_FapR"/>
</dbReference>
<evidence type="ECO:0000256" key="7">
    <source>
        <dbReference type="ARBA" id="ARBA00023160"/>
    </source>
</evidence>
<dbReference type="GO" id="GO:0003677">
    <property type="term" value="F:DNA binding"/>
    <property type="evidence" value="ECO:0007669"/>
    <property type="project" value="UniProtKB-KW"/>
</dbReference>
<keyword evidence="8" id="KW-0804">Transcription</keyword>
<evidence type="ECO:0000256" key="5">
    <source>
        <dbReference type="ARBA" id="ARBA00023098"/>
    </source>
</evidence>
<gene>
    <name evidence="10" type="primary">fapR</name>
    <name evidence="10" type="ORF">IMF26_10135</name>
</gene>
<dbReference type="GO" id="GO:0003700">
    <property type="term" value="F:DNA-binding transcription factor activity"/>
    <property type="evidence" value="ECO:0007669"/>
    <property type="project" value="InterPro"/>
</dbReference>
<dbReference type="InterPro" id="IPR006683">
    <property type="entry name" value="Thioestr_dom"/>
</dbReference>
<keyword evidence="5" id="KW-0443">Lipid metabolism</keyword>
<dbReference type="PIRSF" id="PIRSF037733">
    <property type="entry name" value="Transcription_factor_FapR"/>
    <property type="match status" value="1"/>
</dbReference>
<dbReference type="KEGG" id="fcz:IMF26_10135"/>
<dbReference type="Pfam" id="PF03061">
    <property type="entry name" value="4HBT"/>
    <property type="match status" value="1"/>
</dbReference>
<accession>A0AAT9LC71</accession>
<proteinExistence type="predicted"/>
<evidence type="ECO:0000256" key="2">
    <source>
        <dbReference type="ARBA" id="ARBA00022516"/>
    </source>
</evidence>
<feature type="domain" description="Thioesterase" evidence="9">
    <location>
        <begin position="105"/>
        <end position="170"/>
    </location>
</feature>
<dbReference type="NCBIfam" id="NF003359">
    <property type="entry name" value="PRK04424.1"/>
    <property type="match status" value="1"/>
</dbReference>
<reference evidence="10" key="1">
    <citation type="submission" date="2020-10" db="EMBL/GenBank/DDBJ databases">
        <authorList>
            <person name="Kadnikov V."/>
            <person name="Beletsky A.V."/>
            <person name="Mardanov A.V."/>
            <person name="Karnachuk O.V."/>
            <person name="Ravin N.V."/>
        </authorList>
    </citation>
    <scope>NUCLEOTIDE SEQUENCE</scope>
    <source>
        <strain evidence="10">Bu02</strain>
    </source>
</reference>
<dbReference type="CDD" id="cd03440">
    <property type="entry name" value="hot_dog"/>
    <property type="match status" value="1"/>
</dbReference>
<evidence type="ECO:0000256" key="3">
    <source>
        <dbReference type="ARBA" id="ARBA00022832"/>
    </source>
</evidence>
<organism evidence="10">
    <name type="scientific">Candidatus Fermentithermobacillus carboniphilus</name>
    <dbReference type="NCBI Taxonomy" id="3085328"/>
    <lineage>
        <taxon>Bacteria</taxon>
        <taxon>Bacillati</taxon>
        <taxon>Bacillota</taxon>
        <taxon>Candidatus Fermentithermobacillia</taxon>
        <taxon>Candidatus Fermentithermobacillales</taxon>
        <taxon>Candidatus Fermentithermobacillaceae</taxon>
        <taxon>Candidatus Fermentithermobacillus</taxon>
    </lineage>
</organism>
<dbReference type="InterPro" id="IPR029069">
    <property type="entry name" value="HotDog_dom_sf"/>
</dbReference>
<evidence type="ECO:0000259" key="9">
    <source>
        <dbReference type="Pfam" id="PF03061"/>
    </source>
</evidence>
<name>A0AAT9LC71_9FIRM</name>
<dbReference type="GO" id="GO:0045717">
    <property type="term" value="P:negative regulation of fatty acid biosynthetic process"/>
    <property type="evidence" value="ECO:0007669"/>
    <property type="project" value="InterPro"/>
</dbReference>
<evidence type="ECO:0000256" key="6">
    <source>
        <dbReference type="ARBA" id="ARBA00023125"/>
    </source>
</evidence>
<protein>
    <submittedName>
        <fullName evidence="10">Transcription factor FapR</fullName>
    </submittedName>
</protein>
<keyword evidence="6" id="KW-0238">DNA-binding</keyword>
<sequence>MSLNPRERRERLKEMLATNPFLSDRRLARHFGVSIQTIRLDRMALGIPDQRTRTKEVAERVYGRVRSLGQREIVGELIDVDLGKTAISVMEVSPEMAFERTGIARSHYIFAQADSLAICLIDAQNVVTGIANLKFKRPAKVGEKLIAKAQVIRVKGNKSVVLVETRSQGELVFRGKFLVFALDERGNPA</sequence>